<accession>A0A2S0WE82</accession>
<dbReference type="EMBL" id="CP026948">
    <property type="protein sequence ID" value="AWB84085.1"/>
    <property type="molecule type" value="Genomic_DNA"/>
</dbReference>
<proteinExistence type="predicted"/>
<organism evidence="1 2">
    <name type="scientific">Corynebacterium liangguodongii</name>
    <dbReference type="NCBI Taxonomy" id="2079535"/>
    <lineage>
        <taxon>Bacteria</taxon>
        <taxon>Bacillati</taxon>
        <taxon>Actinomycetota</taxon>
        <taxon>Actinomycetes</taxon>
        <taxon>Mycobacteriales</taxon>
        <taxon>Corynebacteriaceae</taxon>
        <taxon>Corynebacterium</taxon>
    </lineage>
</organism>
<sequence length="87" mass="9501">MKILFEKGLSTECEVLSLEPGDTFLGIPIPMRATKFQNELKKRDIPTKKESGGITVTGTGVSFYVFEGETATICWTATDPDANQKGD</sequence>
<evidence type="ECO:0000313" key="1">
    <source>
        <dbReference type="EMBL" id="AWB84085.1"/>
    </source>
</evidence>
<evidence type="ECO:0000313" key="2">
    <source>
        <dbReference type="Proteomes" id="UP000244754"/>
    </source>
</evidence>
<dbReference type="KEGG" id="clia:C3E79_06000"/>
<dbReference type="Proteomes" id="UP000244754">
    <property type="component" value="Chromosome"/>
</dbReference>
<gene>
    <name evidence="1" type="ORF">C3E79_06000</name>
</gene>
<name>A0A2S0WE82_9CORY</name>
<reference evidence="2" key="1">
    <citation type="submission" date="2018-01" db="EMBL/GenBank/DDBJ databases">
        <authorList>
            <person name="Li J."/>
        </authorList>
    </citation>
    <scope>NUCLEOTIDE SEQUENCE [LARGE SCALE GENOMIC DNA]</scope>
    <source>
        <strain evidence="2">2184</strain>
    </source>
</reference>
<dbReference type="AlphaFoldDB" id="A0A2S0WE82"/>
<keyword evidence="2" id="KW-1185">Reference proteome</keyword>
<protein>
    <submittedName>
        <fullName evidence="1">Uncharacterized protein</fullName>
    </submittedName>
</protein>